<dbReference type="InterPro" id="IPR009075">
    <property type="entry name" value="AcylCo_DH/oxidase_C"/>
</dbReference>
<dbReference type="PANTHER" id="PTHR43884">
    <property type="entry name" value="ACYL-COA DEHYDROGENASE"/>
    <property type="match status" value="1"/>
</dbReference>
<feature type="domain" description="Acyl-CoA dehydrogenase/oxidase C-terminal" evidence="6">
    <location>
        <begin position="250"/>
        <end position="391"/>
    </location>
</feature>
<dbReference type="InterPro" id="IPR037069">
    <property type="entry name" value="AcylCoA_DH/ox_N_sf"/>
</dbReference>
<comment type="caution">
    <text evidence="9">The sequence shown here is derived from an EMBL/GenBank/DDBJ whole genome shotgun (WGS) entry which is preliminary data.</text>
</comment>
<reference evidence="9" key="1">
    <citation type="submission" date="2023-03" db="EMBL/GenBank/DDBJ databases">
        <title>Chitinimonas shenzhenensis gen. nov., sp. nov., a novel member of family Burkholderiaceae isolated from activated sludge collected in Shen Zhen, China.</title>
        <authorList>
            <person name="Wang X."/>
        </authorList>
    </citation>
    <scope>NUCLEOTIDE SEQUENCE</scope>
    <source>
        <strain evidence="9">DQS-5</strain>
    </source>
</reference>
<evidence type="ECO:0000313" key="10">
    <source>
        <dbReference type="Proteomes" id="UP001172778"/>
    </source>
</evidence>
<evidence type="ECO:0000313" key="9">
    <source>
        <dbReference type="EMBL" id="MDK2125944.1"/>
    </source>
</evidence>
<evidence type="ECO:0000259" key="8">
    <source>
        <dbReference type="Pfam" id="PF02771"/>
    </source>
</evidence>
<dbReference type="EMBL" id="JARRAF010000027">
    <property type="protein sequence ID" value="MDK2125944.1"/>
    <property type="molecule type" value="Genomic_DNA"/>
</dbReference>
<dbReference type="InterPro" id="IPR006091">
    <property type="entry name" value="Acyl-CoA_Oxase/DH_mid-dom"/>
</dbReference>
<evidence type="ECO:0000259" key="7">
    <source>
        <dbReference type="Pfam" id="PF02770"/>
    </source>
</evidence>
<dbReference type="PANTHER" id="PTHR43884:SF12">
    <property type="entry name" value="ISOVALERYL-COA DEHYDROGENASE, MITOCHONDRIAL-RELATED"/>
    <property type="match status" value="1"/>
</dbReference>
<keyword evidence="5" id="KW-0560">Oxidoreductase</keyword>
<keyword evidence="4 5" id="KW-0274">FAD</keyword>
<protein>
    <submittedName>
        <fullName evidence="9">Acyl-CoA dehydrogenase family protein</fullName>
    </submittedName>
</protein>
<dbReference type="InterPro" id="IPR009100">
    <property type="entry name" value="AcylCoA_DH/oxidase_NM_dom_sf"/>
</dbReference>
<evidence type="ECO:0000256" key="1">
    <source>
        <dbReference type="ARBA" id="ARBA00001974"/>
    </source>
</evidence>
<dbReference type="RefSeq" id="WP_284102259.1">
    <property type="nucleotide sequence ID" value="NZ_JARRAF010000027.1"/>
</dbReference>
<keyword evidence="10" id="KW-1185">Reference proteome</keyword>
<dbReference type="SUPFAM" id="SSF56645">
    <property type="entry name" value="Acyl-CoA dehydrogenase NM domain-like"/>
    <property type="match status" value="1"/>
</dbReference>
<dbReference type="Pfam" id="PF02771">
    <property type="entry name" value="Acyl-CoA_dh_N"/>
    <property type="match status" value="1"/>
</dbReference>
<name>A0ABT7E0U8_9NEIS</name>
<evidence type="ECO:0000256" key="5">
    <source>
        <dbReference type="RuleBase" id="RU362125"/>
    </source>
</evidence>
<dbReference type="Proteomes" id="UP001172778">
    <property type="component" value="Unassembled WGS sequence"/>
</dbReference>
<evidence type="ECO:0000256" key="3">
    <source>
        <dbReference type="ARBA" id="ARBA00022630"/>
    </source>
</evidence>
<gene>
    <name evidence="9" type="ORF">PZA18_18010</name>
</gene>
<comment type="cofactor">
    <cofactor evidence="1 5">
        <name>FAD</name>
        <dbReference type="ChEBI" id="CHEBI:57692"/>
    </cofactor>
</comment>
<dbReference type="InterPro" id="IPR046373">
    <property type="entry name" value="Acyl-CoA_Oxase/DH_mid-dom_sf"/>
</dbReference>
<proteinExistence type="inferred from homology"/>
<evidence type="ECO:0000256" key="4">
    <source>
        <dbReference type="ARBA" id="ARBA00022827"/>
    </source>
</evidence>
<dbReference type="Gene3D" id="1.10.540.10">
    <property type="entry name" value="Acyl-CoA dehydrogenase/oxidase, N-terminal domain"/>
    <property type="match status" value="1"/>
</dbReference>
<sequence>MKLDRQRLWEAIRADDREGAAAIDRLIAELPGYVMATDKTGDIDSALLEGFGIDRVNRFMIPVEYGGSALTATALRRTLVFERIGAICPGLCIGLPGPGLSMPPVLSLGTEDQRRAFFARFIGAGRPVWGAFAISEPAVGSDATALTTTATADGEEYLINGEKCFITNGGRSDVIVVFASVDRKRGRFGIRAFMVDATTPGFAHVRNEDMLGLRGSQLAQLSFTDCRVHKTAMLGHDGSKGPTIDAFTGAQSAWDYMRPVLTSVIIGSCAGALEYAGSLLAGPERDSLSLSGRAAAADKLGSYRQRLQAARMLAYRAAWRYDRGERASLDASMAKAYASTLAMQLAQDLMQLFPLQALAADGRLAKFYRDAKAYDILEGTGDMQRLMIARAYDFAGRRTA</sequence>
<dbReference type="Pfam" id="PF00441">
    <property type="entry name" value="Acyl-CoA_dh_1"/>
    <property type="match status" value="1"/>
</dbReference>
<evidence type="ECO:0000259" key="6">
    <source>
        <dbReference type="Pfam" id="PF00441"/>
    </source>
</evidence>
<accession>A0ABT7E0U8</accession>
<feature type="domain" description="Acyl-CoA oxidase/dehydrogenase middle" evidence="7">
    <location>
        <begin position="131"/>
        <end position="226"/>
    </location>
</feature>
<dbReference type="InterPro" id="IPR013786">
    <property type="entry name" value="AcylCoA_DH/ox_N"/>
</dbReference>
<dbReference type="InterPro" id="IPR036250">
    <property type="entry name" value="AcylCo_DH-like_C"/>
</dbReference>
<comment type="similarity">
    <text evidence="2 5">Belongs to the acyl-CoA dehydrogenase family.</text>
</comment>
<keyword evidence="3 5" id="KW-0285">Flavoprotein</keyword>
<dbReference type="Gene3D" id="2.40.110.10">
    <property type="entry name" value="Butyryl-CoA Dehydrogenase, subunit A, domain 2"/>
    <property type="match status" value="1"/>
</dbReference>
<dbReference type="SUPFAM" id="SSF47203">
    <property type="entry name" value="Acyl-CoA dehydrogenase C-terminal domain-like"/>
    <property type="match status" value="1"/>
</dbReference>
<dbReference type="Pfam" id="PF02770">
    <property type="entry name" value="Acyl-CoA_dh_M"/>
    <property type="match status" value="1"/>
</dbReference>
<feature type="domain" description="Acyl-CoA dehydrogenase/oxidase N-terminal" evidence="8">
    <location>
        <begin position="29"/>
        <end position="121"/>
    </location>
</feature>
<evidence type="ECO:0000256" key="2">
    <source>
        <dbReference type="ARBA" id="ARBA00009347"/>
    </source>
</evidence>
<organism evidence="9 10">
    <name type="scientific">Parachitinimonas caeni</name>
    <dbReference type="NCBI Taxonomy" id="3031301"/>
    <lineage>
        <taxon>Bacteria</taxon>
        <taxon>Pseudomonadati</taxon>
        <taxon>Pseudomonadota</taxon>
        <taxon>Betaproteobacteria</taxon>
        <taxon>Neisseriales</taxon>
        <taxon>Chitinibacteraceae</taxon>
        <taxon>Parachitinimonas</taxon>
    </lineage>
</organism>
<dbReference type="Gene3D" id="1.20.140.10">
    <property type="entry name" value="Butyryl-CoA Dehydrogenase, subunit A, domain 3"/>
    <property type="match status" value="1"/>
</dbReference>